<sequence>MFIPIAFFIIAANVGYCFHLPSTRYILNVNKMIEDIDSSSESNDTTNRKITIRQYSKIPPRFSPPKKIQWFPFGNYNAPEMLDGSLAGDVGFDPLGYSSSKKTLYWMREAEVKHARLAMLAAVGWPLSELLHKNIAELFQMDSILASGDRAPSIINGGLSSVYASGVLAMSVIIAGYLEGKAMNSGEVFWNSEKPDGYIPGSYEFDPLNLYEKRGNDKKAMETAEIKNGRLAMIAVTMYVILEAITGRPVVELTPFLF</sequence>
<name>A0A6C0CMX1_9ZZZZ</name>
<organism evidence="5">
    <name type="scientific">viral metagenome</name>
    <dbReference type="NCBI Taxonomy" id="1070528"/>
    <lineage>
        <taxon>unclassified sequences</taxon>
        <taxon>metagenomes</taxon>
        <taxon>organismal metagenomes</taxon>
    </lineage>
</organism>
<dbReference type="AlphaFoldDB" id="A0A6C0CMX1"/>
<evidence type="ECO:0000256" key="4">
    <source>
        <dbReference type="ARBA" id="ARBA00022640"/>
    </source>
</evidence>
<evidence type="ECO:0000313" key="5">
    <source>
        <dbReference type="EMBL" id="QHT05472.1"/>
    </source>
</evidence>
<keyword evidence="2" id="KW-0150">Chloroplast</keyword>
<dbReference type="GO" id="GO:0016020">
    <property type="term" value="C:membrane"/>
    <property type="evidence" value="ECO:0007669"/>
    <property type="project" value="InterPro"/>
</dbReference>
<keyword evidence="4" id="KW-0934">Plastid</keyword>
<reference evidence="5" key="1">
    <citation type="journal article" date="2020" name="Nature">
        <title>Giant virus diversity and host interactions through global metagenomics.</title>
        <authorList>
            <person name="Schulz F."/>
            <person name="Roux S."/>
            <person name="Paez-Espino D."/>
            <person name="Jungbluth S."/>
            <person name="Walsh D.A."/>
            <person name="Denef V.J."/>
            <person name="McMahon K.D."/>
            <person name="Konstantinidis K.T."/>
            <person name="Eloe-Fadrosh E.A."/>
            <person name="Kyrpides N.C."/>
            <person name="Woyke T."/>
        </authorList>
    </citation>
    <scope>NUCLEOTIDE SEQUENCE</scope>
    <source>
        <strain evidence="5">GVMAG-M-3300021375-17</strain>
    </source>
</reference>
<dbReference type="Pfam" id="PF00504">
    <property type="entry name" value="Chloroa_b-bind"/>
    <property type="match status" value="1"/>
</dbReference>
<keyword evidence="3" id="KW-0602">Photosynthesis</keyword>
<dbReference type="PANTHER" id="PTHR21649">
    <property type="entry name" value="CHLOROPHYLL A/B BINDING PROTEIN"/>
    <property type="match status" value="1"/>
</dbReference>
<evidence type="ECO:0000256" key="1">
    <source>
        <dbReference type="ARBA" id="ARBA00004474"/>
    </source>
</evidence>
<dbReference type="SUPFAM" id="SSF103511">
    <property type="entry name" value="Chlorophyll a-b binding protein"/>
    <property type="match status" value="1"/>
</dbReference>
<protein>
    <submittedName>
        <fullName evidence="5">Uncharacterized protein</fullName>
    </submittedName>
</protein>
<evidence type="ECO:0000256" key="2">
    <source>
        <dbReference type="ARBA" id="ARBA00022528"/>
    </source>
</evidence>
<proteinExistence type="predicted"/>
<evidence type="ECO:0000256" key="3">
    <source>
        <dbReference type="ARBA" id="ARBA00022531"/>
    </source>
</evidence>
<dbReference type="InterPro" id="IPR001344">
    <property type="entry name" value="Chloro_AB-bd_pln"/>
</dbReference>
<comment type="subcellular location">
    <subcellularLocation>
        <location evidence="1">Plastid</location>
    </subcellularLocation>
</comment>
<dbReference type="InterPro" id="IPR022796">
    <property type="entry name" value="Chloroa_b-bind"/>
</dbReference>
<dbReference type="EMBL" id="MN739454">
    <property type="protein sequence ID" value="QHT05472.1"/>
    <property type="molecule type" value="Genomic_DNA"/>
</dbReference>
<dbReference type="GO" id="GO:0009765">
    <property type="term" value="P:photosynthesis, light harvesting"/>
    <property type="evidence" value="ECO:0007669"/>
    <property type="project" value="InterPro"/>
</dbReference>
<accession>A0A6C0CMX1</accession>
<dbReference type="GO" id="GO:0009536">
    <property type="term" value="C:plastid"/>
    <property type="evidence" value="ECO:0007669"/>
    <property type="project" value="UniProtKB-SubCell"/>
</dbReference>
<dbReference type="Gene3D" id="1.10.3460.10">
    <property type="entry name" value="Chlorophyll a/b binding protein domain"/>
    <property type="match status" value="1"/>
</dbReference>